<evidence type="ECO:0000313" key="2">
    <source>
        <dbReference type="EMBL" id="GAT05449.1"/>
    </source>
</evidence>
<gene>
    <name evidence="2" type="ORF">RMCFA_5560</name>
</gene>
<dbReference type="AlphaFoldDB" id="A0A100WWR4"/>
<feature type="region of interest" description="Disordered" evidence="1">
    <location>
        <begin position="1"/>
        <end position="25"/>
    </location>
</feature>
<dbReference type="RefSeq" id="WP_061265167.1">
    <property type="nucleotide sequence ID" value="NZ_BCSZ01000059.1"/>
</dbReference>
<reference evidence="3" key="2">
    <citation type="submission" date="2016-02" db="EMBL/GenBank/DDBJ databases">
        <title>Draft genome sequence of five rapidly growing Mycobacterium species.</title>
        <authorList>
            <person name="Katahira K."/>
            <person name="Gotou Y."/>
            <person name="Iida K."/>
            <person name="Ogura Y."/>
            <person name="Hayashi T."/>
        </authorList>
    </citation>
    <scope>NUCLEOTIDE SEQUENCE [LARGE SCALE GENOMIC DNA]</scope>
    <source>
        <strain evidence="3">JCM6368</strain>
    </source>
</reference>
<evidence type="ECO:0000256" key="1">
    <source>
        <dbReference type="SAM" id="MobiDB-lite"/>
    </source>
</evidence>
<name>A0A100WWR4_MYCFO</name>
<accession>A0A100WWR4</accession>
<protein>
    <submittedName>
        <fullName evidence="2">Uncharacterized protein</fullName>
    </submittedName>
</protein>
<dbReference type="Proteomes" id="UP000069705">
    <property type="component" value="Unassembled WGS sequence"/>
</dbReference>
<proteinExistence type="predicted"/>
<sequence length="140" mass="15799">MSNREWIVHPNRSEPGPDEPGRNGHFRTVGRPRHLPSTPESCQARVKLPHKLSHLAGRDGSKVFSADNWFFVVCVAHTFAREHTGVEVPPFGFKDGGQWWWWDGTTSEESILEGPDAAEYVEEFLDRLFPGMAVTVTDGR</sequence>
<reference evidence="2 3" key="1">
    <citation type="journal article" date="2016" name="Genome Announc.">
        <title>Draft Genome Sequences of Five Rapidly Growing Mycobacterium Species, M. thermoresistibile, M. fortuitum subsp. acetamidolyticum, M. canariasense, M. brisbanense, and M. novocastrense.</title>
        <authorList>
            <person name="Katahira K."/>
            <person name="Ogura Y."/>
            <person name="Gotoh Y."/>
            <person name="Hayashi T."/>
        </authorList>
    </citation>
    <scope>NUCLEOTIDE SEQUENCE [LARGE SCALE GENOMIC DNA]</scope>
    <source>
        <strain evidence="2 3">JCM6368</strain>
    </source>
</reference>
<organism evidence="2 3">
    <name type="scientific">Mycolicibacterium fortuitum subsp. acetamidolyticum</name>
    <dbReference type="NCBI Taxonomy" id="144550"/>
    <lineage>
        <taxon>Bacteria</taxon>
        <taxon>Bacillati</taxon>
        <taxon>Actinomycetota</taxon>
        <taxon>Actinomycetes</taxon>
        <taxon>Mycobacteriales</taxon>
        <taxon>Mycobacteriaceae</taxon>
        <taxon>Mycolicibacterium</taxon>
    </lineage>
</organism>
<comment type="caution">
    <text evidence="2">The sequence shown here is derived from an EMBL/GenBank/DDBJ whole genome shotgun (WGS) entry which is preliminary data.</text>
</comment>
<dbReference type="EMBL" id="BCSZ01000059">
    <property type="protein sequence ID" value="GAT05449.1"/>
    <property type="molecule type" value="Genomic_DNA"/>
</dbReference>
<evidence type="ECO:0000313" key="3">
    <source>
        <dbReference type="Proteomes" id="UP000069705"/>
    </source>
</evidence>